<dbReference type="Pfam" id="PF00590">
    <property type="entry name" value="TP_methylase"/>
    <property type="match status" value="1"/>
</dbReference>
<dbReference type="CDD" id="cd06578">
    <property type="entry name" value="HemD"/>
    <property type="match status" value="1"/>
</dbReference>
<dbReference type="RefSeq" id="WP_156704338.1">
    <property type="nucleotide sequence ID" value="NZ_CACRUX010000026.1"/>
</dbReference>
<dbReference type="FunFam" id="3.40.1010.10:FF:000001">
    <property type="entry name" value="Siroheme synthase"/>
    <property type="match status" value="1"/>
</dbReference>
<dbReference type="Gene3D" id="3.40.1010.10">
    <property type="entry name" value="Cobalt-precorrin-4 Transmethylase, Domain 1"/>
    <property type="match status" value="1"/>
</dbReference>
<dbReference type="InterPro" id="IPR003043">
    <property type="entry name" value="Uropor_MeTrfase_CS"/>
</dbReference>
<keyword evidence="4" id="KW-0949">S-adenosyl-L-methionine</keyword>
<keyword evidence="5" id="KW-0627">Porphyrin biosynthesis</keyword>
<dbReference type="PANTHER" id="PTHR45790:SF3">
    <property type="entry name" value="S-ADENOSYL-L-METHIONINE-DEPENDENT UROPORPHYRINOGEN III METHYLTRANSFERASE, CHLOROPLASTIC"/>
    <property type="match status" value="1"/>
</dbReference>
<dbReference type="EMBL" id="CACRUX010000026">
    <property type="protein sequence ID" value="VYT87936.1"/>
    <property type="molecule type" value="Genomic_DNA"/>
</dbReference>
<dbReference type="InterPro" id="IPR014776">
    <property type="entry name" value="4pyrrole_Mease_sub2"/>
</dbReference>
<feature type="domain" description="Tetrapyrrole biosynthesis uroporphyrinogen III synthase" evidence="7">
    <location>
        <begin position="268"/>
        <end position="495"/>
    </location>
</feature>
<dbReference type="InterPro" id="IPR035996">
    <property type="entry name" value="4pyrrol_Methylase_sf"/>
</dbReference>
<dbReference type="AlphaFoldDB" id="A0A6N3ADN7"/>
<dbReference type="Gene3D" id="3.40.50.10090">
    <property type="match status" value="2"/>
</dbReference>
<feature type="domain" description="Tetrapyrrole methylase" evidence="6">
    <location>
        <begin position="4"/>
        <end position="216"/>
    </location>
</feature>
<dbReference type="InterPro" id="IPR050161">
    <property type="entry name" value="Siro_Cobalamin_biosynth"/>
</dbReference>
<gene>
    <name evidence="8" type="primary">nasF</name>
    <name evidence="8" type="ORF">VRLFYP33_00684</name>
</gene>
<evidence type="ECO:0000313" key="8">
    <source>
        <dbReference type="EMBL" id="VYT87936.1"/>
    </source>
</evidence>
<dbReference type="CDD" id="cd11642">
    <property type="entry name" value="SUMT"/>
    <property type="match status" value="1"/>
</dbReference>
<keyword evidence="2 8" id="KW-0489">Methyltransferase</keyword>
<dbReference type="Gene3D" id="3.30.950.10">
    <property type="entry name" value="Methyltransferase, Cobalt-precorrin-4 Transmethylase, Domain 2"/>
    <property type="match status" value="1"/>
</dbReference>
<dbReference type="EC" id="2.1.1.107" evidence="1"/>
<protein>
    <recommendedName>
        <fullName evidence="1">uroporphyrinogen-III C-methyltransferase</fullName>
        <ecNumber evidence="1">2.1.1.107</ecNumber>
    </recommendedName>
</protein>
<evidence type="ECO:0000256" key="5">
    <source>
        <dbReference type="ARBA" id="ARBA00023244"/>
    </source>
</evidence>
<evidence type="ECO:0000256" key="3">
    <source>
        <dbReference type="ARBA" id="ARBA00022679"/>
    </source>
</evidence>
<sequence>MTGMVYLIGAGPGDYKLITVKGRECIEKADVIVYDYLADEHLLRWARPDVELIYAGKQCKHHTLHQYEINELLVKYGKEGKIVARLKGGDPLIFGRGGEEALELAKAGVPFEFVPGVTSGISAPAYAGIPVTQRAMATSFAIVTGHEDPTKNESGINWEGLATAVDTISFVMGVGNLPMISQKLMQYGRPKDTPVAVIRWGTKPIQQTLISTLEHVAEDVKKAGIKPPSIITVGNVVSLRDSLRWFDNKPLFGKNVLVTRARSKAGVLSEKLEELGANVIEAAAIKTQALPVGAAEKEAILNAGTYKTVVFTSAEGVRYFFKALETLGKDSRVLGTAQICAIGSATAKALHDKGLLADIIPSDYKGESVVKALAPILEKGDKALLIQPKVARKVIPEGLKAAGGDVTVARLYETVLDDSQADALRETLANGEADYITFTSSSTVTNTLTMLGKDGAELIKKARVACIGPITAATCVEHGIQPDLIGETFTIPAMVDMIKADVAKNASAE</sequence>
<dbReference type="NCBIfam" id="NF004790">
    <property type="entry name" value="PRK06136.1"/>
    <property type="match status" value="1"/>
</dbReference>
<dbReference type="FunFam" id="3.30.950.10:FF:000001">
    <property type="entry name" value="Siroheme synthase"/>
    <property type="match status" value="1"/>
</dbReference>
<proteinExistence type="predicted"/>
<dbReference type="NCBIfam" id="TIGR01469">
    <property type="entry name" value="cobA_cysG_Cterm"/>
    <property type="match status" value="1"/>
</dbReference>
<dbReference type="SUPFAM" id="SSF53790">
    <property type="entry name" value="Tetrapyrrole methylase"/>
    <property type="match status" value="1"/>
</dbReference>
<dbReference type="GO" id="GO:0032259">
    <property type="term" value="P:methylation"/>
    <property type="evidence" value="ECO:0007669"/>
    <property type="project" value="UniProtKB-KW"/>
</dbReference>
<dbReference type="InterPro" id="IPR006366">
    <property type="entry name" value="CobA/CysG_C"/>
</dbReference>
<dbReference type="GO" id="GO:0004851">
    <property type="term" value="F:uroporphyrin-III C-methyltransferase activity"/>
    <property type="evidence" value="ECO:0007669"/>
    <property type="project" value="UniProtKB-EC"/>
</dbReference>
<name>A0A6N3ADN7_9FIRM</name>
<dbReference type="InterPro" id="IPR036108">
    <property type="entry name" value="4pyrrol_syn_uPrphyn_synt_sf"/>
</dbReference>
<dbReference type="InterPro" id="IPR000878">
    <property type="entry name" value="4pyrrol_Mease"/>
</dbReference>
<evidence type="ECO:0000259" key="7">
    <source>
        <dbReference type="Pfam" id="PF02602"/>
    </source>
</evidence>
<organism evidence="8">
    <name type="scientific">Veillonella ratti</name>
    <dbReference type="NCBI Taxonomy" id="103892"/>
    <lineage>
        <taxon>Bacteria</taxon>
        <taxon>Bacillati</taxon>
        <taxon>Bacillota</taxon>
        <taxon>Negativicutes</taxon>
        <taxon>Veillonellales</taxon>
        <taxon>Veillonellaceae</taxon>
        <taxon>Veillonella</taxon>
    </lineage>
</organism>
<dbReference type="GO" id="GO:0019354">
    <property type="term" value="P:siroheme biosynthetic process"/>
    <property type="evidence" value="ECO:0007669"/>
    <property type="project" value="InterPro"/>
</dbReference>
<reference evidence="8" key="1">
    <citation type="submission" date="2019-11" db="EMBL/GenBank/DDBJ databases">
        <authorList>
            <person name="Feng L."/>
        </authorList>
    </citation>
    <scope>NUCLEOTIDE SEQUENCE</scope>
    <source>
        <strain evidence="8">VrattiLFYP33</strain>
    </source>
</reference>
<dbReference type="GO" id="GO:0004852">
    <property type="term" value="F:uroporphyrinogen-III synthase activity"/>
    <property type="evidence" value="ECO:0007669"/>
    <property type="project" value="InterPro"/>
</dbReference>
<accession>A0A6N3ADN7</accession>
<dbReference type="InterPro" id="IPR014777">
    <property type="entry name" value="4pyrrole_Mease_sub1"/>
</dbReference>
<dbReference type="Pfam" id="PF02602">
    <property type="entry name" value="HEM4"/>
    <property type="match status" value="1"/>
</dbReference>
<evidence type="ECO:0000256" key="1">
    <source>
        <dbReference type="ARBA" id="ARBA00012162"/>
    </source>
</evidence>
<evidence type="ECO:0000259" key="6">
    <source>
        <dbReference type="Pfam" id="PF00590"/>
    </source>
</evidence>
<dbReference type="PROSITE" id="PS00839">
    <property type="entry name" value="SUMT_1"/>
    <property type="match status" value="1"/>
</dbReference>
<dbReference type="SUPFAM" id="SSF69618">
    <property type="entry name" value="HemD-like"/>
    <property type="match status" value="1"/>
</dbReference>
<dbReference type="InterPro" id="IPR003754">
    <property type="entry name" value="4pyrrol_synth_uPrphyn_synth"/>
</dbReference>
<dbReference type="PANTHER" id="PTHR45790">
    <property type="entry name" value="SIROHEME SYNTHASE-RELATED"/>
    <property type="match status" value="1"/>
</dbReference>
<evidence type="ECO:0000256" key="4">
    <source>
        <dbReference type="ARBA" id="ARBA00022691"/>
    </source>
</evidence>
<keyword evidence="3 8" id="KW-0808">Transferase</keyword>
<evidence type="ECO:0000256" key="2">
    <source>
        <dbReference type="ARBA" id="ARBA00022603"/>
    </source>
</evidence>